<dbReference type="InterPro" id="IPR029063">
    <property type="entry name" value="SAM-dependent_MTases_sf"/>
</dbReference>
<evidence type="ECO:0000256" key="5">
    <source>
        <dbReference type="HAMAP-Rule" id="MF_00835"/>
    </source>
</evidence>
<dbReference type="GO" id="GO:0102130">
    <property type="term" value="F:malonyl-CoA methyltransferase activity"/>
    <property type="evidence" value="ECO:0007669"/>
    <property type="project" value="UniProtKB-EC"/>
</dbReference>
<keyword evidence="3 5" id="KW-0949">S-adenosyl-L-methionine</keyword>
<comment type="function">
    <text evidence="5">Converts the free carboxyl group of a malonyl-thioester to its methyl ester by transfer of a methyl group from S-adenosyl-L-methionine (SAM). It allows to synthesize pimeloyl-ACP via the fatty acid synthetic pathway.</text>
</comment>
<evidence type="ECO:0000256" key="3">
    <source>
        <dbReference type="ARBA" id="ARBA00022691"/>
    </source>
</evidence>
<dbReference type="UniPathway" id="UPA00078"/>
<comment type="caution">
    <text evidence="8">The sequence shown here is derived from an EMBL/GenBank/DDBJ whole genome shotgun (WGS) entry which is preliminary data.</text>
</comment>
<name>A0A3E1K922_9GAMM</name>
<feature type="region of interest" description="Disordered" evidence="6">
    <location>
        <begin position="251"/>
        <end position="276"/>
    </location>
</feature>
<dbReference type="EC" id="2.1.1.197" evidence="5"/>
<dbReference type="Proteomes" id="UP000260351">
    <property type="component" value="Unassembled WGS sequence"/>
</dbReference>
<keyword evidence="1 5" id="KW-0489">Methyltransferase</keyword>
<evidence type="ECO:0000256" key="2">
    <source>
        <dbReference type="ARBA" id="ARBA00022679"/>
    </source>
</evidence>
<dbReference type="PANTHER" id="PTHR13090">
    <property type="entry name" value="ARGININE-HYDROXYLASE NDUFAF5, MITOCHONDRIAL"/>
    <property type="match status" value="1"/>
</dbReference>
<evidence type="ECO:0000313" key="9">
    <source>
        <dbReference type="Proteomes" id="UP000260351"/>
    </source>
</evidence>
<evidence type="ECO:0000313" key="8">
    <source>
        <dbReference type="EMBL" id="RFF30579.1"/>
    </source>
</evidence>
<accession>A0A3E1K922</accession>
<comment type="pathway">
    <text evidence="5">Cofactor biosynthesis; biotin biosynthesis.</text>
</comment>
<keyword evidence="4 5" id="KW-0093">Biotin biosynthesis</keyword>
<feature type="domain" description="Methyltransferase" evidence="7">
    <location>
        <begin position="49"/>
        <end position="143"/>
    </location>
</feature>
<dbReference type="GO" id="GO:0032259">
    <property type="term" value="P:methylation"/>
    <property type="evidence" value="ECO:0007669"/>
    <property type="project" value="UniProtKB-KW"/>
</dbReference>
<evidence type="ECO:0000256" key="4">
    <source>
        <dbReference type="ARBA" id="ARBA00022756"/>
    </source>
</evidence>
<dbReference type="RefSeq" id="WP_116650522.1">
    <property type="nucleotide sequence ID" value="NZ_QUZK01000034.1"/>
</dbReference>
<dbReference type="Gene3D" id="3.40.50.150">
    <property type="entry name" value="Vaccinia Virus protein VP39"/>
    <property type="match status" value="1"/>
</dbReference>
<dbReference type="PANTHER" id="PTHR13090:SF1">
    <property type="entry name" value="ARGININE-HYDROXYLASE NDUFAF5, MITOCHONDRIAL"/>
    <property type="match status" value="1"/>
</dbReference>
<dbReference type="EMBL" id="QUZK01000034">
    <property type="protein sequence ID" value="RFF30579.1"/>
    <property type="molecule type" value="Genomic_DNA"/>
</dbReference>
<dbReference type="InterPro" id="IPR041698">
    <property type="entry name" value="Methyltransf_25"/>
</dbReference>
<dbReference type="OrthoDB" id="9760689at2"/>
<dbReference type="GO" id="GO:0009102">
    <property type="term" value="P:biotin biosynthetic process"/>
    <property type="evidence" value="ECO:0007669"/>
    <property type="project" value="UniProtKB-UniRule"/>
</dbReference>
<dbReference type="GO" id="GO:0010340">
    <property type="term" value="F:carboxyl-O-methyltransferase activity"/>
    <property type="evidence" value="ECO:0007669"/>
    <property type="project" value="UniProtKB-UniRule"/>
</dbReference>
<dbReference type="SUPFAM" id="SSF53335">
    <property type="entry name" value="S-adenosyl-L-methionine-dependent methyltransferases"/>
    <property type="match status" value="1"/>
</dbReference>
<comment type="catalytic activity">
    <reaction evidence="5">
        <text>malonyl-[ACP] + S-adenosyl-L-methionine = malonyl-[ACP] methyl ester + S-adenosyl-L-homocysteine</text>
        <dbReference type="Rhea" id="RHEA:17105"/>
        <dbReference type="Rhea" id="RHEA-COMP:9623"/>
        <dbReference type="Rhea" id="RHEA-COMP:9954"/>
        <dbReference type="ChEBI" id="CHEBI:57856"/>
        <dbReference type="ChEBI" id="CHEBI:59789"/>
        <dbReference type="ChEBI" id="CHEBI:78449"/>
        <dbReference type="ChEBI" id="CHEBI:78845"/>
        <dbReference type="EC" id="2.1.1.197"/>
    </reaction>
</comment>
<sequence length="276" mass="30056">MSARTDASRIRRRFDVAAAGYDEHAALFEEVGSRLLERLDGLKFEPERIVDLGCGTGSRTLALRERYPNAQLLAFDSASGMLERARKRRGRWRKRFVPVRADFDALPLAEASVDLVYANLSMQWSTDLAAALAGLRRVMRPRGLLLMTLPGPDTLVELQRAGAVIEGGVSTHAQELGDLLTRAGFQEPVLDTDWLTTTHASTAGLLADLDHLGLACSLPGGRGELETALGGGEIAVTWEMLYATAWSPDEGQPIRTDRGEEASVSATSLGIRKRRS</sequence>
<dbReference type="InterPro" id="IPR050602">
    <property type="entry name" value="Malonyl-ACP_OMT"/>
</dbReference>
<dbReference type="HAMAP" id="MF_00835">
    <property type="entry name" value="BioC"/>
    <property type="match status" value="1"/>
</dbReference>
<evidence type="ECO:0000256" key="6">
    <source>
        <dbReference type="SAM" id="MobiDB-lite"/>
    </source>
</evidence>
<dbReference type="InterPro" id="IPR011814">
    <property type="entry name" value="BioC"/>
</dbReference>
<reference evidence="8 9" key="1">
    <citation type="submission" date="2018-08" db="EMBL/GenBank/DDBJ databases">
        <title>Wenzhouxiangella salilacus sp. nov., a novel bacterium isolated from a saline lake in Xinjiang Province, China.</title>
        <authorList>
            <person name="Han S."/>
        </authorList>
    </citation>
    <scope>NUCLEOTIDE SEQUENCE [LARGE SCALE GENOMIC DNA]</scope>
    <source>
        <strain evidence="8 9">XDB06</strain>
    </source>
</reference>
<dbReference type="Pfam" id="PF13649">
    <property type="entry name" value="Methyltransf_25"/>
    <property type="match status" value="1"/>
</dbReference>
<gene>
    <name evidence="5" type="primary">bioC</name>
    <name evidence="8" type="ORF">DZC52_07565</name>
</gene>
<keyword evidence="2 5" id="KW-0808">Transferase</keyword>
<dbReference type="CDD" id="cd02440">
    <property type="entry name" value="AdoMet_MTases"/>
    <property type="match status" value="1"/>
</dbReference>
<evidence type="ECO:0000256" key="1">
    <source>
        <dbReference type="ARBA" id="ARBA00022603"/>
    </source>
</evidence>
<proteinExistence type="inferred from homology"/>
<dbReference type="AlphaFoldDB" id="A0A3E1K922"/>
<protein>
    <recommendedName>
        <fullName evidence="5">Malonyl-[acyl-carrier protein] O-methyltransferase</fullName>
        <shortName evidence="5">Malonyl-ACP O-methyltransferase</shortName>
        <ecNumber evidence="5">2.1.1.197</ecNumber>
    </recommendedName>
    <alternativeName>
        <fullName evidence="5">Biotin synthesis protein BioC</fullName>
    </alternativeName>
</protein>
<evidence type="ECO:0000259" key="7">
    <source>
        <dbReference type="Pfam" id="PF13649"/>
    </source>
</evidence>
<keyword evidence="9" id="KW-1185">Reference proteome</keyword>
<comment type="similarity">
    <text evidence="5">Belongs to the methyltransferase superfamily.</text>
</comment>
<organism evidence="8 9">
    <name type="scientific">Wenzhouxiangella sediminis</name>
    <dbReference type="NCBI Taxonomy" id="1792836"/>
    <lineage>
        <taxon>Bacteria</taxon>
        <taxon>Pseudomonadati</taxon>
        <taxon>Pseudomonadota</taxon>
        <taxon>Gammaproteobacteria</taxon>
        <taxon>Chromatiales</taxon>
        <taxon>Wenzhouxiangellaceae</taxon>
        <taxon>Wenzhouxiangella</taxon>
    </lineage>
</organism>